<dbReference type="STRING" id="168276.SAMN05444580_12264"/>
<dbReference type="Proteomes" id="UP000199417">
    <property type="component" value="Unassembled WGS sequence"/>
</dbReference>
<keyword evidence="2" id="KW-1185">Reference proteome</keyword>
<evidence type="ECO:0000313" key="1">
    <source>
        <dbReference type="EMBL" id="SDE59364.1"/>
    </source>
</evidence>
<accession>A0A1G7E6M3</accession>
<gene>
    <name evidence="1" type="ORF">SAMN05444580_12264</name>
</gene>
<protein>
    <submittedName>
        <fullName evidence="1">Uncharacterized protein</fullName>
    </submittedName>
</protein>
<dbReference type="EMBL" id="FNAB01000022">
    <property type="protein sequence ID" value="SDE59364.1"/>
    <property type="molecule type" value="Genomic_DNA"/>
</dbReference>
<name>A0A1G7E6M3_9NOCA</name>
<dbReference type="AlphaFoldDB" id="A0A1G7E6M3"/>
<reference evidence="1 2" key="1">
    <citation type="submission" date="2016-10" db="EMBL/GenBank/DDBJ databases">
        <authorList>
            <person name="de Groot N.N."/>
        </authorList>
    </citation>
    <scope>NUCLEOTIDE SEQUENCE [LARGE SCALE GENOMIC DNA]</scope>
    <source>
        <strain evidence="1 2">JCM 11308</strain>
    </source>
</reference>
<sequence length="150" mass="16847">MRTASHLSKFDRLCALRDRFDPLDDFELWYWTTLTAGTNAYNACLHLAGVTSDDPVFSTIPGVHLAQQADGSYARILRGPGDVSHVGWPPIEGEIPADIRELEEVIEAIEEHRDPCLRGDRTPTQEIVDSCENHFAQVRKILFARSEELG</sequence>
<organism evidence="1 2">
    <name type="scientific">Rhodococcus tukisamuensis</name>
    <dbReference type="NCBI Taxonomy" id="168276"/>
    <lineage>
        <taxon>Bacteria</taxon>
        <taxon>Bacillati</taxon>
        <taxon>Actinomycetota</taxon>
        <taxon>Actinomycetes</taxon>
        <taxon>Mycobacteriales</taxon>
        <taxon>Nocardiaceae</taxon>
        <taxon>Rhodococcus</taxon>
    </lineage>
</organism>
<proteinExistence type="predicted"/>
<evidence type="ECO:0000313" key="2">
    <source>
        <dbReference type="Proteomes" id="UP000199417"/>
    </source>
</evidence>
<dbReference type="RefSeq" id="WP_072847257.1">
    <property type="nucleotide sequence ID" value="NZ_FNAB01000022.1"/>
</dbReference>